<evidence type="ECO:0000313" key="1">
    <source>
        <dbReference type="EMBL" id="UPW41259.1"/>
    </source>
</evidence>
<name>A0A976N1Q2_9VIRU</name>
<reference evidence="1" key="1">
    <citation type="submission" date="2022-02" db="EMBL/GenBank/DDBJ databases">
        <title>Towards deciphering the DNA virus diversity associated with rodent species in the families Cricetidae and Heteromyidae.</title>
        <authorList>
            <person name="Lund M."/>
            <person name="Larsen B.B."/>
            <person name="Gryseels S."/>
            <person name="Kraberger S."/>
            <person name="Rowsey D.M."/>
            <person name="Steger L."/>
            <person name="Yule K.M."/>
            <person name="Upham N.S."/>
            <person name="Worobey M."/>
            <person name="Van Doorslaer K."/>
            <person name="Varsani A."/>
        </authorList>
    </citation>
    <scope>NUCLEOTIDE SEQUENCE</scope>
    <source>
        <strain evidence="1">UA08Rod_4686</strain>
    </source>
</reference>
<accession>A0A976N1Q2</accession>
<organism evidence="1">
    <name type="scientific">Sigmofec virus UA08Rod_4686</name>
    <dbReference type="NCBI Taxonomy" id="2929406"/>
    <lineage>
        <taxon>Viruses</taxon>
        <taxon>Monodnaviria</taxon>
        <taxon>Sangervirae</taxon>
        <taxon>Phixviricota</taxon>
        <taxon>Malgrandaviricetes</taxon>
        <taxon>Petitvirales</taxon>
        <taxon>Microviridae</taxon>
    </lineage>
</organism>
<dbReference type="EMBL" id="OM869565">
    <property type="protein sequence ID" value="UPW41259.1"/>
    <property type="molecule type" value="Genomic_DNA"/>
</dbReference>
<proteinExistence type="predicted"/>
<protein>
    <submittedName>
        <fullName evidence="1">Uncharacterized protein</fullName>
    </submittedName>
</protein>
<sequence>MKRFSRYSLLKGKTFRIPFVESERVAILLFMSVRNFTYIPTDDENELGLLFSFISAPKEQV</sequence>